<dbReference type="SUPFAM" id="SSF51182">
    <property type="entry name" value="RmlC-like cupins"/>
    <property type="match status" value="1"/>
</dbReference>
<dbReference type="AlphaFoldDB" id="A0A9W6P515"/>
<evidence type="ECO:0008006" key="4">
    <source>
        <dbReference type="Google" id="ProtNLM"/>
    </source>
</evidence>
<evidence type="ECO:0000313" key="3">
    <source>
        <dbReference type="Proteomes" id="UP001165092"/>
    </source>
</evidence>
<gene>
    <name evidence="2" type="ORF">Nans01_16910</name>
</gene>
<reference evidence="2" key="1">
    <citation type="submission" date="2023-02" db="EMBL/GenBank/DDBJ databases">
        <title>Nocardiopsis ansamitocini NBRC 112285.</title>
        <authorList>
            <person name="Ichikawa N."/>
            <person name="Sato H."/>
            <person name="Tonouchi N."/>
        </authorList>
    </citation>
    <scope>NUCLEOTIDE SEQUENCE</scope>
    <source>
        <strain evidence="2">NBRC 112285</strain>
    </source>
</reference>
<sequence>MSYDISSPTRPASRTESPAAPGPRIDSAALADSLAGIGDIVMAGQRSAYDHLRTRTVPTVGQLMTAARGAAQSLLRPTLWPQRRGHWQLVPRVARRHARGRMRVTAVTLEPNGFVSLAAERGPGDPVPTSEVVQLVSGRAHTVVTGAAGQLLAVQELTPGRARVLGGEAGHQLLNTGVEPALVIRVSS</sequence>
<dbReference type="InterPro" id="IPR011051">
    <property type="entry name" value="RmlC_Cupin_sf"/>
</dbReference>
<protein>
    <recommendedName>
        <fullName evidence="4">Cupin domain-containing protein</fullName>
    </recommendedName>
</protein>
<organism evidence="2 3">
    <name type="scientific">Nocardiopsis ansamitocini</name>
    <dbReference type="NCBI Taxonomy" id="1670832"/>
    <lineage>
        <taxon>Bacteria</taxon>
        <taxon>Bacillati</taxon>
        <taxon>Actinomycetota</taxon>
        <taxon>Actinomycetes</taxon>
        <taxon>Streptosporangiales</taxon>
        <taxon>Nocardiopsidaceae</taxon>
        <taxon>Nocardiopsis</taxon>
    </lineage>
</organism>
<name>A0A9W6P515_9ACTN</name>
<evidence type="ECO:0000313" key="2">
    <source>
        <dbReference type="EMBL" id="GLU47340.1"/>
    </source>
</evidence>
<feature type="compositionally biased region" description="Polar residues" evidence="1">
    <location>
        <begin position="1"/>
        <end position="16"/>
    </location>
</feature>
<dbReference type="EMBL" id="BSQG01000002">
    <property type="protein sequence ID" value="GLU47340.1"/>
    <property type="molecule type" value="Genomic_DNA"/>
</dbReference>
<keyword evidence="3" id="KW-1185">Reference proteome</keyword>
<dbReference type="Proteomes" id="UP001165092">
    <property type="component" value="Unassembled WGS sequence"/>
</dbReference>
<comment type="caution">
    <text evidence="2">The sequence shown here is derived from an EMBL/GenBank/DDBJ whole genome shotgun (WGS) entry which is preliminary data.</text>
</comment>
<feature type="region of interest" description="Disordered" evidence="1">
    <location>
        <begin position="1"/>
        <end position="25"/>
    </location>
</feature>
<evidence type="ECO:0000256" key="1">
    <source>
        <dbReference type="SAM" id="MobiDB-lite"/>
    </source>
</evidence>
<proteinExistence type="predicted"/>
<accession>A0A9W6P515</accession>
<dbReference type="RefSeq" id="WP_285758396.1">
    <property type="nucleotide sequence ID" value="NZ_BSQG01000002.1"/>
</dbReference>